<reference evidence="6 7" key="1">
    <citation type="journal article" date="2021" name="Sci. Rep.">
        <title>The genome of the diatom Chaetoceros tenuissimus carries an ancient integrated fragment of an extant virus.</title>
        <authorList>
            <person name="Hongo Y."/>
            <person name="Kimura K."/>
            <person name="Takaki Y."/>
            <person name="Yoshida Y."/>
            <person name="Baba S."/>
            <person name="Kobayashi G."/>
            <person name="Nagasaki K."/>
            <person name="Hano T."/>
            <person name="Tomaru Y."/>
        </authorList>
    </citation>
    <scope>NUCLEOTIDE SEQUENCE [LARGE SCALE GENOMIC DNA]</scope>
    <source>
        <strain evidence="6 7">NIES-3715</strain>
    </source>
</reference>
<evidence type="ECO:0000313" key="7">
    <source>
        <dbReference type="Proteomes" id="UP001054902"/>
    </source>
</evidence>
<dbReference type="GO" id="GO:0008270">
    <property type="term" value="F:zinc ion binding"/>
    <property type="evidence" value="ECO:0007669"/>
    <property type="project" value="UniProtKB-KW"/>
</dbReference>
<evidence type="ECO:0000256" key="2">
    <source>
        <dbReference type="ARBA" id="ARBA00022771"/>
    </source>
</evidence>
<dbReference type="Proteomes" id="UP001054902">
    <property type="component" value="Unassembled WGS sequence"/>
</dbReference>
<keyword evidence="7" id="KW-1185">Reference proteome</keyword>
<evidence type="ECO:0000259" key="5">
    <source>
        <dbReference type="PROSITE" id="PS50865"/>
    </source>
</evidence>
<gene>
    <name evidence="6" type="ORF">CTEN210_17774</name>
</gene>
<dbReference type="AlphaFoldDB" id="A0AAD3DBF1"/>
<comment type="caution">
    <text evidence="6">The sequence shown here is derived from an EMBL/GenBank/DDBJ whole genome shotgun (WGS) entry which is preliminary data.</text>
</comment>
<dbReference type="PANTHER" id="PTHR10237:SF14">
    <property type="entry name" value="MYND-TYPE DOMAIN-CONTAINING PROTEIN"/>
    <property type="match status" value="1"/>
</dbReference>
<dbReference type="Gene3D" id="6.10.140.2220">
    <property type="match status" value="2"/>
</dbReference>
<proteinExistence type="predicted"/>
<evidence type="ECO:0000313" key="6">
    <source>
        <dbReference type="EMBL" id="GFH61298.1"/>
    </source>
</evidence>
<dbReference type="SUPFAM" id="SSF144232">
    <property type="entry name" value="HIT/MYND zinc finger-like"/>
    <property type="match status" value="2"/>
</dbReference>
<dbReference type="InterPro" id="IPR002893">
    <property type="entry name" value="Znf_MYND"/>
</dbReference>
<evidence type="ECO:0000256" key="4">
    <source>
        <dbReference type="PROSITE-ProRule" id="PRU00134"/>
    </source>
</evidence>
<evidence type="ECO:0000256" key="1">
    <source>
        <dbReference type="ARBA" id="ARBA00022723"/>
    </source>
</evidence>
<name>A0AAD3DBF1_9STRA</name>
<accession>A0AAD3DBF1</accession>
<feature type="domain" description="MYND-type" evidence="5">
    <location>
        <begin position="17"/>
        <end position="58"/>
    </location>
</feature>
<dbReference type="GO" id="GO:0000981">
    <property type="term" value="F:DNA-binding transcription factor activity, RNA polymerase II-specific"/>
    <property type="evidence" value="ECO:0007669"/>
    <property type="project" value="TreeGrafter"/>
</dbReference>
<dbReference type="EMBL" id="BLLK01000074">
    <property type="protein sequence ID" value="GFH61298.1"/>
    <property type="molecule type" value="Genomic_DNA"/>
</dbReference>
<keyword evidence="2 4" id="KW-0863">Zinc-finger</keyword>
<dbReference type="GO" id="GO:0005634">
    <property type="term" value="C:nucleus"/>
    <property type="evidence" value="ECO:0007669"/>
    <property type="project" value="TreeGrafter"/>
</dbReference>
<dbReference type="PANTHER" id="PTHR10237">
    <property type="entry name" value="DEFORMED EPIDERMAL AUTOREGULATORY FACTOR 1 HOMOLOG SUPPRESSIN"/>
    <property type="match status" value="1"/>
</dbReference>
<sequence length="460" mass="52452">MSSTKTTTTKKSNDGSCAACNKEGAVLRCAPCRDAGVDVFFCSRECQVKQWKIHKVVCKKTSTTKPKKEESNVNKEAKQEGKKELQHKEICGNCFRTFAEIGSNLSMCSKCNKSYYCSRECQVEDWPRHKSLCKHNFELTKDWERSFDSSGMNIHNLFQKWDPTAALSAAVYPVLKKKGIKEQPPVKVVIMKIEFNYNAQTFIVAEVPRAVAIADLSQKRQDRLFELYKDFITKTAGGVDQVYAQFAIVSTKELGQSFENIAPVVFNKSKLDQMNAGHIDMHEIRNVCAGVRLKSGLFRGWKSIRRRNLQKQMEQMKPGHSYTVFVQNALQLVCNKSLRNTHRIVVYVKMGKEIGQISQLSHYLLAPIVDFKICQEECENFVIRMEDIESRSPTDTDIAIETLFVDTEVCFAFEYTVYCGVNDMQNKTAKQCKKGADKHFRKLQQSVKDTPSDLLEKVSL</sequence>
<feature type="domain" description="MYND-type" evidence="5">
    <location>
        <begin position="91"/>
        <end position="133"/>
    </location>
</feature>
<keyword evidence="1" id="KW-0479">Metal-binding</keyword>
<dbReference type="Pfam" id="PF01753">
    <property type="entry name" value="zf-MYND"/>
    <property type="match status" value="2"/>
</dbReference>
<dbReference type="PROSITE" id="PS50865">
    <property type="entry name" value="ZF_MYND_2"/>
    <property type="match status" value="2"/>
</dbReference>
<organism evidence="6 7">
    <name type="scientific">Chaetoceros tenuissimus</name>
    <dbReference type="NCBI Taxonomy" id="426638"/>
    <lineage>
        <taxon>Eukaryota</taxon>
        <taxon>Sar</taxon>
        <taxon>Stramenopiles</taxon>
        <taxon>Ochrophyta</taxon>
        <taxon>Bacillariophyta</taxon>
        <taxon>Coscinodiscophyceae</taxon>
        <taxon>Chaetocerotophycidae</taxon>
        <taxon>Chaetocerotales</taxon>
        <taxon>Chaetocerotaceae</taxon>
        <taxon>Chaetoceros</taxon>
    </lineage>
</organism>
<dbReference type="InterPro" id="IPR024119">
    <property type="entry name" value="TF_DEAF-1"/>
</dbReference>
<keyword evidence="3" id="KW-0862">Zinc</keyword>
<protein>
    <recommendedName>
        <fullName evidence="5">MYND-type domain-containing protein</fullName>
    </recommendedName>
</protein>
<evidence type="ECO:0000256" key="3">
    <source>
        <dbReference type="ARBA" id="ARBA00022833"/>
    </source>
</evidence>